<gene>
    <name evidence="1" type="ORF">OG515_02040</name>
</gene>
<organism evidence="1 2">
    <name type="scientific">Streptomyces melanogenes</name>
    <dbReference type="NCBI Taxonomy" id="67326"/>
    <lineage>
        <taxon>Bacteria</taxon>
        <taxon>Bacillati</taxon>
        <taxon>Actinomycetota</taxon>
        <taxon>Actinomycetes</taxon>
        <taxon>Kitasatosporales</taxon>
        <taxon>Streptomycetaceae</taxon>
        <taxon>Streptomyces</taxon>
    </lineage>
</organism>
<protein>
    <submittedName>
        <fullName evidence="1">Uncharacterized protein</fullName>
    </submittedName>
</protein>
<proteinExistence type="predicted"/>
<sequence>MSEHTAHTAQTCPIPTLSGDPCTSGIVWEVTPEGGKPYVCCGQHITAPLMREPDLVPFSARPI</sequence>
<dbReference type="EMBL" id="CP109019">
    <property type="protein sequence ID" value="WUT81050.1"/>
    <property type="molecule type" value="Genomic_DNA"/>
</dbReference>
<name>A0ABZ1XE79_9ACTN</name>
<evidence type="ECO:0000313" key="1">
    <source>
        <dbReference type="EMBL" id="WUT81050.1"/>
    </source>
</evidence>
<keyword evidence="2" id="KW-1185">Reference proteome</keyword>
<dbReference type="RefSeq" id="WP_329395106.1">
    <property type="nucleotide sequence ID" value="NZ_CP109019.1"/>
</dbReference>
<accession>A0ABZ1XE79</accession>
<evidence type="ECO:0000313" key="2">
    <source>
        <dbReference type="Proteomes" id="UP001432060"/>
    </source>
</evidence>
<reference evidence="1" key="1">
    <citation type="submission" date="2022-10" db="EMBL/GenBank/DDBJ databases">
        <title>The complete genomes of actinobacterial strains from the NBC collection.</title>
        <authorList>
            <person name="Joergensen T.S."/>
            <person name="Alvarez Arevalo M."/>
            <person name="Sterndorff E.B."/>
            <person name="Faurdal D."/>
            <person name="Vuksanovic O."/>
            <person name="Mourched A.-S."/>
            <person name="Charusanti P."/>
            <person name="Shaw S."/>
            <person name="Blin K."/>
            <person name="Weber T."/>
        </authorList>
    </citation>
    <scope>NUCLEOTIDE SEQUENCE</scope>
    <source>
        <strain evidence="1">NBC_00668</strain>
    </source>
</reference>
<dbReference type="Proteomes" id="UP001432060">
    <property type="component" value="Chromosome"/>
</dbReference>